<name>A0A0E0CRA1_9ORYZ</name>
<evidence type="ECO:0000256" key="1">
    <source>
        <dbReference type="SAM" id="MobiDB-lite"/>
    </source>
</evidence>
<dbReference type="HOGENOM" id="CLU_2642253_0_0_1"/>
<feature type="compositionally biased region" description="Basic and acidic residues" evidence="1">
    <location>
        <begin position="37"/>
        <end position="48"/>
    </location>
</feature>
<keyword evidence="3" id="KW-1185">Reference proteome</keyword>
<dbReference type="Proteomes" id="UP000008021">
    <property type="component" value="Chromosome 2"/>
</dbReference>
<sequence>MGTRRRGATAAAIGSGEVAAVDEHLGEGHVAALGEERGELQEEGRVHGEVPLVDGGTEPPRMVRTAWQSSYVLRSDM</sequence>
<organism evidence="2">
    <name type="scientific">Oryza meridionalis</name>
    <dbReference type="NCBI Taxonomy" id="40149"/>
    <lineage>
        <taxon>Eukaryota</taxon>
        <taxon>Viridiplantae</taxon>
        <taxon>Streptophyta</taxon>
        <taxon>Embryophyta</taxon>
        <taxon>Tracheophyta</taxon>
        <taxon>Spermatophyta</taxon>
        <taxon>Magnoliopsida</taxon>
        <taxon>Liliopsida</taxon>
        <taxon>Poales</taxon>
        <taxon>Poaceae</taxon>
        <taxon>BOP clade</taxon>
        <taxon>Oryzoideae</taxon>
        <taxon>Oryzeae</taxon>
        <taxon>Oryzinae</taxon>
        <taxon>Oryza</taxon>
    </lineage>
</organism>
<protein>
    <recommendedName>
        <fullName evidence="4">DUF834 domain-containing protein</fullName>
    </recommendedName>
</protein>
<evidence type="ECO:0000313" key="3">
    <source>
        <dbReference type="Proteomes" id="UP000008021"/>
    </source>
</evidence>
<feature type="region of interest" description="Disordered" evidence="1">
    <location>
        <begin position="37"/>
        <end position="61"/>
    </location>
</feature>
<accession>A0A0E0CRA1</accession>
<reference evidence="2" key="2">
    <citation type="submission" date="2018-05" db="EMBL/GenBank/DDBJ databases">
        <title>OmerRS3 (Oryza meridionalis Reference Sequence Version 3).</title>
        <authorList>
            <person name="Zhang J."/>
            <person name="Kudrna D."/>
            <person name="Lee S."/>
            <person name="Talag J."/>
            <person name="Welchert J."/>
            <person name="Wing R.A."/>
        </authorList>
    </citation>
    <scope>NUCLEOTIDE SEQUENCE [LARGE SCALE GENOMIC DNA]</scope>
    <source>
        <strain evidence="2">cv. OR44</strain>
    </source>
</reference>
<reference evidence="2" key="1">
    <citation type="submission" date="2015-04" db="UniProtKB">
        <authorList>
            <consortium name="EnsemblPlants"/>
        </authorList>
    </citation>
    <scope>IDENTIFICATION</scope>
</reference>
<dbReference type="AlphaFoldDB" id="A0A0E0CRA1"/>
<evidence type="ECO:0000313" key="2">
    <source>
        <dbReference type="EnsemblPlants" id="OMERI02G30690.1"/>
    </source>
</evidence>
<dbReference type="Gramene" id="OMERI02G30690.1">
    <property type="protein sequence ID" value="OMERI02G30690.1"/>
    <property type="gene ID" value="OMERI02G30690"/>
</dbReference>
<proteinExistence type="predicted"/>
<evidence type="ECO:0008006" key="4">
    <source>
        <dbReference type="Google" id="ProtNLM"/>
    </source>
</evidence>
<dbReference type="EnsemblPlants" id="OMERI02G30690.1">
    <property type="protein sequence ID" value="OMERI02G30690.1"/>
    <property type="gene ID" value="OMERI02G30690"/>
</dbReference>